<dbReference type="AlphaFoldDB" id="A0A1A2Z3I5"/>
<dbReference type="GO" id="GO:0003824">
    <property type="term" value="F:catalytic activity"/>
    <property type="evidence" value="ECO:0007669"/>
    <property type="project" value="InterPro"/>
</dbReference>
<reference evidence="1 2" key="1">
    <citation type="submission" date="2016-06" db="EMBL/GenBank/DDBJ databases">
        <authorList>
            <person name="Kjaerup R.B."/>
            <person name="Dalgaard T.S."/>
            <person name="Juul-Madsen H.R."/>
        </authorList>
    </citation>
    <scope>NUCLEOTIDE SEQUENCE [LARGE SCALE GENOMIC DNA]</scope>
    <source>
        <strain evidence="1 2">E1334</strain>
    </source>
</reference>
<dbReference type="CDD" id="cd00377">
    <property type="entry name" value="ICL_PEPM"/>
    <property type="match status" value="1"/>
</dbReference>
<protein>
    <submittedName>
        <fullName evidence="1">Phosphonomutase</fullName>
    </submittedName>
</protein>
<evidence type="ECO:0000313" key="2">
    <source>
        <dbReference type="Proteomes" id="UP000091846"/>
    </source>
</evidence>
<dbReference type="Pfam" id="PF13714">
    <property type="entry name" value="PEP_mutase"/>
    <property type="match status" value="1"/>
</dbReference>
<dbReference type="InterPro" id="IPR039556">
    <property type="entry name" value="ICL/PEPM"/>
</dbReference>
<dbReference type="Proteomes" id="UP000091846">
    <property type="component" value="Unassembled WGS sequence"/>
</dbReference>
<accession>A0A1A2Z3I5</accession>
<sequence length="253" mass="26473">MTGPTTPAERAATLLELHRPGNPVILPTVWDAWSARLASGAGFAALTVGSHPMADSIGKPDNEGMSFDDVLTRVAQITAAVDVPVSVDIESGYGQPAGRLIEGLLSVGAVGLNIEDTVHSEGKRLRSADEHAELVGALRSAADAAGVHVVINARTDLFLRQDGEASDRVERAVARLNQAAAAGADVLYPVGRHDPDTLRRLTAELELPVNAIALPDQDDPSSFGPLGVARISFGPFLQAALATRATELLARWG</sequence>
<dbReference type="EMBL" id="LZKI01000047">
    <property type="protein sequence ID" value="OBI44233.1"/>
    <property type="molecule type" value="Genomic_DNA"/>
</dbReference>
<name>A0A1A2Z3I5_9MYCO</name>
<dbReference type="InterPro" id="IPR015813">
    <property type="entry name" value="Pyrv/PenolPyrv_kinase-like_dom"/>
</dbReference>
<comment type="caution">
    <text evidence="1">The sequence shown here is derived from an EMBL/GenBank/DDBJ whole genome shotgun (WGS) entry which is preliminary data.</text>
</comment>
<dbReference type="PANTHER" id="PTHR42905">
    <property type="entry name" value="PHOSPHOENOLPYRUVATE CARBOXYLASE"/>
    <property type="match status" value="1"/>
</dbReference>
<proteinExistence type="predicted"/>
<gene>
    <name evidence="1" type="ORF">A5708_17520</name>
</gene>
<dbReference type="InterPro" id="IPR040442">
    <property type="entry name" value="Pyrv_kinase-like_dom_sf"/>
</dbReference>
<dbReference type="RefSeq" id="WP_065027818.1">
    <property type="nucleotide sequence ID" value="NZ_LZKI01000047.1"/>
</dbReference>
<dbReference type="PANTHER" id="PTHR42905:SF16">
    <property type="entry name" value="CARBOXYPHOSPHONOENOLPYRUVATE PHOSPHONOMUTASE-LIKE PROTEIN (AFU_ORTHOLOGUE AFUA_5G07230)"/>
    <property type="match status" value="1"/>
</dbReference>
<evidence type="ECO:0000313" key="1">
    <source>
        <dbReference type="EMBL" id="OBI44233.1"/>
    </source>
</evidence>
<dbReference type="OrthoDB" id="9780430at2"/>
<dbReference type="SUPFAM" id="SSF51621">
    <property type="entry name" value="Phosphoenolpyruvate/pyruvate domain"/>
    <property type="match status" value="1"/>
</dbReference>
<dbReference type="Gene3D" id="3.20.20.60">
    <property type="entry name" value="Phosphoenolpyruvate-binding domains"/>
    <property type="match status" value="1"/>
</dbReference>
<organism evidence="1 2">
    <name type="scientific">Mycobacterium colombiense</name>
    <dbReference type="NCBI Taxonomy" id="339268"/>
    <lineage>
        <taxon>Bacteria</taxon>
        <taxon>Bacillati</taxon>
        <taxon>Actinomycetota</taxon>
        <taxon>Actinomycetes</taxon>
        <taxon>Mycobacteriales</taxon>
        <taxon>Mycobacteriaceae</taxon>
        <taxon>Mycobacterium</taxon>
        <taxon>Mycobacterium avium complex (MAC)</taxon>
    </lineage>
</organism>